<feature type="domain" description="Helix-turn-helix" evidence="1">
    <location>
        <begin position="14"/>
        <end position="63"/>
    </location>
</feature>
<proteinExistence type="predicted"/>
<dbReference type="GO" id="GO:0003677">
    <property type="term" value="F:DNA binding"/>
    <property type="evidence" value="ECO:0007669"/>
    <property type="project" value="InterPro"/>
</dbReference>
<dbReference type="AlphaFoldDB" id="A0A1I1KEF6"/>
<organism evidence="2 3">
    <name type="scientific">Tropicimonas isoalkanivorans</name>
    <dbReference type="NCBI Taxonomy" id="441112"/>
    <lineage>
        <taxon>Bacteria</taxon>
        <taxon>Pseudomonadati</taxon>
        <taxon>Pseudomonadota</taxon>
        <taxon>Alphaproteobacteria</taxon>
        <taxon>Rhodobacterales</taxon>
        <taxon>Roseobacteraceae</taxon>
        <taxon>Tropicimonas</taxon>
    </lineage>
</organism>
<reference evidence="2 3" key="1">
    <citation type="submission" date="2016-10" db="EMBL/GenBank/DDBJ databases">
        <authorList>
            <person name="de Groot N.N."/>
        </authorList>
    </citation>
    <scope>NUCLEOTIDE SEQUENCE [LARGE SCALE GENOMIC DNA]</scope>
    <source>
        <strain evidence="2 3">DSM 19548</strain>
    </source>
</reference>
<dbReference type="InterPro" id="IPR009061">
    <property type="entry name" value="DNA-bd_dom_put_sf"/>
</dbReference>
<protein>
    <submittedName>
        <fullName evidence="2">DNA binding domain-containing protein, excisionase family</fullName>
    </submittedName>
</protein>
<evidence type="ECO:0000313" key="3">
    <source>
        <dbReference type="Proteomes" id="UP000198728"/>
    </source>
</evidence>
<dbReference type="NCBIfam" id="TIGR01764">
    <property type="entry name" value="excise"/>
    <property type="match status" value="1"/>
</dbReference>
<dbReference type="Pfam" id="PF12728">
    <property type="entry name" value="HTH_17"/>
    <property type="match status" value="1"/>
</dbReference>
<dbReference type="SUPFAM" id="SSF46955">
    <property type="entry name" value="Putative DNA-binding domain"/>
    <property type="match status" value="1"/>
</dbReference>
<dbReference type="RefSeq" id="WP_093360982.1">
    <property type="nucleotide sequence ID" value="NZ_FOLG01000006.1"/>
</dbReference>
<dbReference type="Proteomes" id="UP000198728">
    <property type="component" value="Unassembled WGS sequence"/>
</dbReference>
<evidence type="ECO:0000259" key="1">
    <source>
        <dbReference type="Pfam" id="PF12728"/>
    </source>
</evidence>
<dbReference type="EMBL" id="FOLG01000006">
    <property type="protein sequence ID" value="SFC59196.1"/>
    <property type="molecule type" value="Genomic_DNA"/>
</dbReference>
<evidence type="ECO:0000313" key="2">
    <source>
        <dbReference type="EMBL" id="SFC59196.1"/>
    </source>
</evidence>
<keyword evidence="3" id="KW-1185">Reference proteome</keyword>
<accession>A0A1I1KEF6</accession>
<dbReference type="InterPro" id="IPR010093">
    <property type="entry name" value="SinI_DNA-bd"/>
</dbReference>
<dbReference type="STRING" id="441112.SAMN04488094_106179"/>
<dbReference type="OrthoDB" id="9806994at2"/>
<name>A0A1I1KEF6_9RHOB</name>
<sequence length="66" mass="7366">MDLQAEPQTFTSPWLTTEQAAAYLSVSAGTLANWRSKGNGPRYRAVGRMVRYHRDDLDAFMMEGAA</sequence>
<gene>
    <name evidence="2" type="ORF">SAMN04488094_106179</name>
</gene>
<dbReference type="InterPro" id="IPR041657">
    <property type="entry name" value="HTH_17"/>
</dbReference>